<dbReference type="RefSeq" id="XP_049152828.1">
    <property type="nucleotide sequence ID" value="XM_049295681.1"/>
</dbReference>
<dbReference type="EMBL" id="CP019481">
    <property type="protein sequence ID" value="UQC91229.1"/>
    <property type="molecule type" value="Genomic_DNA"/>
</dbReference>
<feature type="region of interest" description="Disordered" evidence="1">
    <location>
        <begin position="1"/>
        <end position="31"/>
    </location>
</feature>
<keyword evidence="2" id="KW-0472">Membrane</keyword>
<gene>
    <name evidence="3" type="ORF">CLUP02_16763</name>
</gene>
<evidence type="ECO:0000313" key="3">
    <source>
        <dbReference type="EMBL" id="UQC91229.1"/>
    </source>
</evidence>
<dbReference type="AlphaFoldDB" id="A0A9Q8T8G0"/>
<accession>A0A9Q8T8G0</accession>
<feature type="transmembrane region" description="Helical" evidence="2">
    <location>
        <begin position="498"/>
        <end position="520"/>
    </location>
</feature>
<evidence type="ECO:0000256" key="1">
    <source>
        <dbReference type="SAM" id="MobiDB-lite"/>
    </source>
</evidence>
<keyword evidence="4" id="KW-1185">Reference proteome</keyword>
<keyword evidence="2" id="KW-0812">Transmembrane</keyword>
<evidence type="ECO:0000256" key="2">
    <source>
        <dbReference type="SAM" id="Phobius"/>
    </source>
</evidence>
<dbReference type="Proteomes" id="UP000830671">
    <property type="component" value="Chromosome 9"/>
</dbReference>
<protein>
    <submittedName>
        <fullName evidence="3">Uncharacterized protein</fullName>
    </submittedName>
</protein>
<keyword evidence="2" id="KW-1133">Transmembrane helix</keyword>
<dbReference type="KEGG" id="clup:CLUP02_16763"/>
<sequence length="716" mass="79375">MQTNTNSHTRASTASPSPISQSSGGDTSLGKPSRKRIYHVMDIAAAFVALACLALSILVVSNDHLSSYLGTGNRQLIVIGFLLSIMNLCLGSVTPTFFLLLEARVGNSTLQNYDGILRNTPMASKLSFAWRMVLVTMLALPVGLSAAYKTFTGGESSMKIHAPDYITNAMYFGLFRPPATASSMHGVSFFFNATNSFRDASERAANLSEPPLPTFPQAYGYNILLLNSSSAAQLDILDPNYILKIQKLLAPGESWNITASVLGTVATLNKSAATEEDFKSACNEMESNHTWYHESKDLFVGSSACSLSLTDRKEESDQSLQYVGLAPGNPNCTQYAPHNIYTYNIYRQPCRGTWSVSRGGFRLLEGCCDDHILDWDKQQVIQWQYSALPSWYTCVLIEMLRTFCLYPSKEHDAYRGNRSVWMMPYMSVSVATMMWSSTVSKQVTSFDSETFDKGREILTTQNKTHVTFEEASIFYHIKMDEGNQTVIYTRPTLQTSPWLYLVLSIQPFLLLIFLGTIALLHTVPLDKGFGLISILSGVEHRGLDSLSGASLSGELKRPVKLTMSPVAPVQGDEKSTIKFVQYSSDTASAAIDPHHFSGFRTNFTVFKRALCRDLKPIISSCFPALNSMQTGLASSGRRLNIGGHARLEAYVRILEPASWKFFDTEVSNKNTSVVFIYVYGQAKIDWAGHRVPQEVIDRIMAEVGKWPMGLEEAKRV</sequence>
<reference evidence="3" key="1">
    <citation type="journal article" date="2021" name="Mol. Plant Microbe Interact.">
        <title>Complete Genome Sequence of the Plant-Pathogenic Fungus Colletotrichum lupini.</title>
        <authorList>
            <person name="Baroncelli R."/>
            <person name="Pensec F."/>
            <person name="Da Lio D."/>
            <person name="Boufleur T."/>
            <person name="Vicente I."/>
            <person name="Sarrocco S."/>
            <person name="Picot A."/>
            <person name="Baraldi E."/>
            <person name="Sukno S."/>
            <person name="Thon M."/>
            <person name="Le Floch G."/>
        </authorList>
    </citation>
    <scope>NUCLEOTIDE SEQUENCE</scope>
    <source>
        <strain evidence="3">IMI 504893</strain>
    </source>
</reference>
<feature type="compositionally biased region" description="Low complexity" evidence="1">
    <location>
        <begin position="11"/>
        <end position="23"/>
    </location>
</feature>
<name>A0A9Q8T8G0_9PEZI</name>
<evidence type="ECO:0000313" key="4">
    <source>
        <dbReference type="Proteomes" id="UP000830671"/>
    </source>
</evidence>
<proteinExistence type="predicted"/>
<organism evidence="3 4">
    <name type="scientific">Colletotrichum lupini</name>
    <dbReference type="NCBI Taxonomy" id="145971"/>
    <lineage>
        <taxon>Eukaryota</taxon>
        <taxon>Fungi</taxon>
        <taxon>Dikarya</taxon>
        <taxon>Ascomycota</taxon>
        <taxon>Pezizomycotina</taxon>
        <taxon>Sordariomycetes</taxon>
        <taxon>Hypocreomycetidae</taxon>
        <taxon>Glomerellales</taxon>
        <taxon>Glomerellaceae</taxon>
        <taxon>Colletotrichum</taxon>
        <taxon>Colletotrichum acutatum species complex</taxon>
    </lineage>
</organism>
<feature type="compositionally biased region" description="Polar residues" evidence="1">
    <location>
        <begin position="1"/>
        <end position="10"/>
    </location>
</feature>
<feature type="transmembrane region" description="Helical" evidence="2">
    <location>
        <begin position="76"/>
        <end position="101"/>
    </location>
</feature>
<feature type="transmembrane region" description="Helical" evidence="2">
    <location>
        <begin position="40"/>
        <end position="61"/>
    </location>
</feature>
<feature type="transmembrane region" description="Helical" evidence="2">
    <location>
        <begin position="128"/>
        <end position="148"/>
    </location>
</feature>
<dbReference type="GeneID" id="73350691"/>